<dbReference type="PROSITE" id="PS50042">
    <property type="entry name" value="CNMP_BINDING_3"/>
    <property type="match status" value="1"/>
</dbReference>
<evidence type="ECO:0000256" key="10">
    <source>
        <dbReference type="ARBA" id="ARBA00023136"/>
    </source>
</evidence>
<dbReference type="CDD" id="cd00038">
    <property type="entry name" value="CAP_ED"/>
    <property type="match status" value="1"/>
</dbReference>
<dbReference type="AlphaFoldDB" id="A0A183PSM7"/>
<evidence type="ECO:0000256" key="1">
    <source>
        <dbReference type="ARBA" id="ARBA00004141"/>
    </source>
</evidence>
<dbReference type="Gene3D" id="2.60.120.10">
    <property type="entry name" value="Jelly Rolls"/>
    <property type="match status" value="1"/>
</dbReference>
<dbReference type="EMBL" id="UZAL01038593">
    <property type="protein sequence ID" value="VDP73995.1"/>
    <property type="molecule type" value="Genomic_DNA"/>
</dbReference>
<evidence type="ECO:0000256" key="11">
    <source>
        <dbReference type="ARBA" id="ARBA00023180"/>
    </source>
</evidence>
<dbReference type="STRING" id="31246.A0A183PSM7"/>
<keyword evidence="12" id="KW-0407">Ion channel</keyword>
<keyword evidence="7" id="KW-0630">Potassium</keyword>
<dbReference type="GO" id="GO:0042391">
    <property type="term" value="P:regulation of membrane potential"/>
    <property type="evidence" value="ECO:0007669"/>
    <property type="project" value="TreeGrafter"/>
</dbReference>
<dbReference type="GO" id="GO:0005249">
    <property type="term" value="F:voltage-gated potassium channel activity"/>
    <property type="evidence" value="ECO:0007669"/>
    <property type="project" value="TreeGrafter"/>
</dbReference>
<dbReference type="PANTHER" id="PTHR10217:SF637">
    <property type="entry name" value="EAG-LIKE K[+] CHANNEL, ISOFORM A"/>
    <property type="match status" value="1"/>
</dbReference>
<evidence type="ECO:0000256" key="3">
    <source>
        <dbReference type="ARBA" id="ARBA00022538"/>
    </source>
</evidence>
<evidence type="ECO:0000256" key="4">
    <source>
        <dbReference type="ARBA" id="ARBA00022692"/>
    </source>
</evidence>
<evidence type="ECO:0000313" key="15">
    <source>
        <dbReference type="Proteomes" id="UP000269396"/>
    </source>
</evidence>
<keyword evidence="8" id="KW-1133">Transmembrane helix</keyword>
<proteinExistence type="predicted"/>
<evidence type="ECO:0000256" key="9">
    <source>
        <dbReference type="ARBA" id="ARBA00023065"/>
    </source>
</evidence>
<name>A0A183PSM7_9TREM</name>
<keyword evidence="15" id="KW-1185">Reference proteome</keyword>
<dbReference type="InterPro" id="IPR018490">
    <property type="entry name" value="cNMP-bd_dom_sf"/>
</dbReference>
<organism evidence="14 15">
    <name type="scientific">Schistosoma mattheei</name>
    <dbReference type="NCBI Taxonomy" id="31246"/>
    <lineage>
        <taxon>Eukaryota</taxon>
        <taxon>Metazoa</taxon>
        <taxon>Spiralia</taxon>
        <taxon>Lophotrochozoa</taxon>
        <taxon>Platyhelminthes</taxon>
        <taxon>Trematoda</taxon>
        <taxon>Digenea</taxon>
        <taxon>Strigeidida</taxon>
        <taxon>Schistosomatoidea</taxon>
        <taxon>Schistosomatidae</taxon>
        <taxon>Schistosoma</taxon>
    </lineage>
</organism>
<dbReference type="Gene3D" id="1.10.1200.260">
    <property type="match status" value="1"/>
</dbReference>
<evidence type="ECO:0000256" key="12">
    <source>
        <dbReference type="ARBA" id="ARBA00023303"/>
    </source>
</evidence>
<gene>
    <name evidence="14" type="ORF">SMTD_LOCUS17363</name>
</gene>
<evidence type="ECO:0000256" key="5">
    <source>
        <dbReference type="ARBA" id="ARBA00022826"/>
    </source>
</evidence>
<dbReference type="GO" id="GO:0005886">
    <property type="term" value="C:plasma membrane"/>
    <property type="evidence" value="ECO:0007669"/>
    <property type="project" value="TreeGrafter"/>
</dbReference>
<protein>
    <submittedName>
        <fullName evidence="14">Uncharacterized protein</fullName>
    </submittedName>
</protein>
<evidence type="ECO:0000256" key="2">
    <source>
        <dbReference type="ARBA" id="ARBA00022448"/>
    </source>
</evidence>
<dbReference type="PANTHER" id="PTHR10217">
    <property type="entry name" value="VOLTAGE AND LIGAND GATED POTASSIUM CHANNEL"/>
    <property type="match status" value="1"/>
</dbReference>
<keyword evidence="9" id="KW-0406">Ion transport</keyword>
<keyword evidence="5" id="KW-0631">Potassium channel</keyword>
<comment type="subcellular location">
    <subcellularLocation>
        <location evidence="1">Membrane</location>
        <topology evidence="1">Multi-pass membrane protein</topology>
    </subcellularLocation>
</comment>
<sequence>MHAAVFGNVTTLIQRMYSRRSAYQTKNQDLKDFTRAHHIPKPLKQRMLEFFQAMWAINRGIDKEAILQSFPENLRGDIALHLNREILSLSLFKSASPGCRKCLAQLITTRFATPGEYLVNQGDALQFIYFVCSGSLEILGEEGTVVGLLGKFFFKKKRILMKHVNLHY</sequence>
<dbReference type="InterPro" id="IPR050818">
    <property type="entry name" value="KCNH_animal-type"/>
</dbReference>
<reference evidence="14 15" key="1">
    <citation type="submission" date="2018-11" db="EMBL/GenBank/DDBJ databases">
        <authorList>
            <consortium name="Pathogen Informatics"/>
        </authorList>
    </citation>
    <scope>NUCLEOTIDE SEQUENCE [LARGE SCALE GENOMIC DNA]</scope>
    <source>
        <strain>Denwood</strain>
        <strain evidence="15">Zambia</strain>
    </source>
</reference>
<evidence type="ECO:0000256" key="6">
    <source>
        <dbReference type="ARBA" id="ARBA00022882"/>
    </source>
</evidence>
<dbReference type="InterPro" id="IPR000595">
    <property type="entry name" value="cNMP-bd_dom"/>
</dbReference>
<evidence type="ECO:0000256" key="8">
    <source>
        <dbReference type="ARBA" id="ARBA00022989"/>
    </source>
</evidence>
<dbReference type="GO" id="GO:0034702">
    <property type="term" value="C:monoatomic ion channel complex"/>
    <property type="evidence" value="ECO:0007669"/>
    <property type="project" value="UniProtKB-KW"/>
</dbReference>
<keyword evidence="2" id="KW-0813">Transport</keyword>
<dbReference type="FunFam" id="1.10.1200.260:FF:000002">
    <property type="entry name" value="Potassium voltage-gated channel subfamily H member 8"/>
    <property type="match status" value="1"/>
</dbReference>
<comment type="catalytic activity">
    <reaction evidence="13">
        <text>K(+)(in) = K(+)(out)</text>
        <dbReference type="Rhea" id="RHEA:29463"/>
        <dbReference type="ChEBI" id="CHEBI:29103"/>
    </reaction>
</comment>
<evidence type="ECO:0000256" key="13">
    <source>
        <dbReference type="ARBA" id="ARBA00034430"/>
    </source>
</evidence>
<keyword evidence="4" id="KW-0812">Transmembrane</keyword>
<dbReference type="Proteomes" id="UP000269396">
    <property type="component" value="Unassembled WGS sequence"/>
</dbReference>
<evidence type="ECO:0000256" key="7">
    <source>
        <dbReference type="ARBA" id="ARBA00022958"/>
    </source>
</evidence>
<dbReference type="InterPro" id="IPR014710">
    <property type="entry name" value="RmlC-like_jellyroll"/>
</dbReference>
<dbReference type="SUPFAM" id="SSF51206">
    <property type="entry name" value="cAMP-binding domain-like"/>
    <property type="match status" value="1"/>
</dbReference>
<keyword evidence="11" id="KW-0325">Glycoprotein</keyword>
<evidence type="ECO:0000313" key="14">
    <source>
        <dbReference type="EMBL" id="VDP73995.1"/>
    </source>
</evidence>
<keyword evidence="6" id="KW-0851">Voltage-gated channel</keyword>
<keyword evidence="3" id="KW-0633">Potassium transport</keyword>
<keyword evidence="10" id="KW-0472">Membrane</keyword>
<accession>A0A183PSM7</accession>